<dbReference type="EMBL" id="JAPQES010000007">
    <property type="protein sequence ID" value="MCY6372304.1"/>
    <property type="molecule type" value="Genomic_DNA"/>
</dbReference>
<dbReference type="Proteomes" id="UP001079657">
    <property type="component" value="Unassembled WGS sequence"/>
</dbReference>
<dbReference type="SUPFAM" id="SSF58104">
    <property type="entry name" value="Methyl-accepting chemotaxis protein (MCP) signaling domain"/>
    <property type="match status" value="1"/>
</dbReference>
<dbReference type="Pfam" id="PF00015">
    <property type="entry name" value="MCPsignal"/>
    <property type="match status" value="1"/>
</dbReference>
<dbReference type="PANTHER" id="PTHR32089">
    <property type="entry name" value="METHYL-ACCEPTING CHEMOTAXIS PROTEIN MCPB"/>
    <property type="match status" value="1"/>
</dbReference>
<dbReference type="PANTHER" id="PTHR32089:SF112">
    <property type="entry name" value="LYSOZYME-LIKE PROTEIN-RELATED"/>
    <property type="match status" value="1"/>
</dbReference>
<keyword evidence="5" id="KW-1185">Reference proteome</keyword>
<feature type="domain" description="Methyl-accepting transducer" evidence="3">
    <location>
        <begin position="66"/>
        <end position="210"/>
    </location>
</feature>
<proteinExistence type="predicted"/>
<organism evidence="4 5">
    <name type="scientific">Clostridium ganghwense</name>
    <dbReference type="NCBI Taxonomy" id="312089"/>
    <lineage>
        <taxon>Bacteria</taxon>
        <taxon>Bacillati</taxon>
        <taxon>Bacillota</taxon>
        <taxon>Clostridia</taxon>
        <taxon>Eubacteriales</taxon>
        <taxon>Clostridiaceae</taxon>
        <taxon>Clostridium</taxon>
    </lineage>
</organism>
<evidence type="ECO:0000256" key="2">
    <source>
        <dbReference type="PROSITE-ProRule" id="PRU00284"/>
    </source>
</evidence>
<evidence type="ECO:0000313" key="4">
    <source>
        <dbReference type="EMBL" id="MCY6372304.1"/>
    </source>
</evidence>
<dbReference type="Gene3D" id="1.10.287.950">
    <property type="entry name" value="Methyl-accepting chemotaxis protein"/>
    <property type="match status" value="1"/>
</dbReference>
<accession>A0ABT4CTA0</accession>
<dbReference type="PROSITE" id="PS50111">
    <property type="entry name" value="CHEMOTAXIS_TRANSDUC_2"/>
    <property type="match status" value="1"/>
</dbReference>
<keyword evidence="1 2" id="KW-0807">Transducer</keyword>
<comment type="caution">
    <text evidence="4">The sequence shown here is derived from an EMBL/GenBank/DDBJ whole genome shotgun (WGS) entry which is preliminary data.</text>
</comment>
<dbReference type="SMART" id="SM00283">
    <property type="entry name" value="MA"/>
    <property type="match status" value="1"/>
</dbReference>
<evidence type="ECO:0000259" key="3">
    <source>
        <dbReference type="PROSITE" id="PS50111"/>
    </source>
</evidence>
<reference evidence="4" key="1">
    <citation type="submission" date="2022-12" db="EMBL/GenBank/DDBJ databases">
        <authorList>
            <person name="Wang J."/>
        </authorList>
    </citation>
    <scope>NUCLEOTIDE SEQUENCE</scope>
    <source>
        <strain evidence="4">HY-42-06</strain>
    </source>
</reference>
<protein>
    <submittedName>
        <fullName evidence="4">Methyl-accepting chemotaxis protein</fullName>
    </submittedName>
</protein>
<dbReference type="InterPro" id="IPR004089">
    <property type="entry name" value="MCPsignal_dom"/>
</dbReference>
<evidence type="ECO:0000256" key="1">
    <source>
        <dbReference type="ARBA" id="ARBA00023224"/>
    </source>
</evidence>
<evidence type="ECO:0000313" key="5">
    <source>
        <dbReference type="Proteomes" id="UP001079657"/>
    </source>
</evidence>
<gene>
    <name evidence="4" type="ORF">OXH55_16860</name>
</gene>
<sequence>MKAKKPIIRIVPKEVFGTDIKVIGIPVIVDHKVVGSFNIAKSLERQTDILNLSKNLSNSLAQITLAINSISANVQDIVKSNSEIQSNVETTRKETENTDEILKFVGNVAQQTNLLGLNAAIESARAGEYGKGFSVVAQEIRKLSTSSKESISQINSILKTIQDSVMNIENKINNFNDIFEEQVSSIEEITSSIETLNSSAEILKEMASKI</sequence>
<name>A0ABT4CTA0_9CLOT</name>